<name>A0A6J4PNI0_9BURK</name>
<reference evidence="2" key="1">
    <citation type="submission" date="2020-02" db="EMBL/GenBank/DDBJ databases">
        <authorList>
            <person name="Meier V. D."/>
        </authorList>
    </citation>
    <scope>NUCLEOTIDE SEQUENCE</scope>
    <source>
        <strain evidence="2">AVDCRST_MAG51</strain>
    </source>
</reference>
<dbReference type="InterPro" id="IPR025058">
    <property type="entry name" value="DUF3995"/>
</dbReference>
<evidence type="ECO:0000256" key="1">
    <source>
        <dbReference type="SAM" id="Phobius"/>
    </source>
</evidence>
<gene>
    <name evidence="2" type="ORF">AVDCRST_MAG51-1923</name>
</gene>
<dbReference type="EMBL" id="CADCUX010000406">
    <property type="protein sequence ID" value="CAA9419635.1"/>
    <property type="molecule type" value="Genomic_DNA"/>
</dbReference>
<protein>
    <recommendedName>
        <fullName evidence="3">DUF3995 domain-containing protein</fullName>
    </recommendedName>
</protein>
<accession>A0A6J4PNI0</accession>
<dbReference type="Pfam" id="PF13160">
    <property type="entry name" value="DUF3995"/>
    <property type="match status" value="1"/>
</dbReference>
<keyword evidence="1" id="KW-0812">Transmembrane</keyword>
<evidence type="ECO:0000313" key="2">
    <source>
        <dbReference type="EMBL" id="CAA9419635.1"/>
    </source>
</evidence>
<feature type="transmembrane region" description="Helical" evidence="1">
    <location>
        <begin position="79"/>
        <end position="100"/>
    </location>
</feature>
<proteinExistence type="predicted"/>
<keyword evidence="1" id="KW-0472">Membrane</keyword>
<organism evidence="2">
    <name type="scientific">uncultured Ramlibacter sp</name>
    <dbReference type="NCBI Taxonomy" id="260755"/>
    <lineage>
        <taxon>Bacteria</taxon>
        <taxon>Pseudomonadati</taxon>
        <taxon>Pseudomonadota</taxon>
        <taxon>Betaproteobacteria</taxon>
        <taxon>Burkholderiales</taxon>
        <taxon>Comamonadaceae</taxon>
        <taxon>Ramlibacter</taxon>
        <taxon>environmental samples</taxon>
    </lineage>
</organism>
<feature type="transmembrane region" description="Helical" evidence="1">
    <location>
        <begin position="50"/>
        <end position="72"/>
    </location>
</feature>
<dbReference type="AlphaFoldDB" id="A0A6J4PNI0"/>
<feature type="transmembrane region" description="Helical" evidence="1">
    <location>
        <begin position="120"/>
        <end position="138"/>
    </location>
</feature>
<evidence type="ECO:0008006" key="3">
    <source>
        <dbReference type="Google" id="ProtNLM"/>
    </source>
</evidence>
<sequence length="142" mass="14967">MTTLLALAVCATFLVLAGWHFYMAFLPLAGESGAVPSVGGKPVFVPTMRATIGVGLVLTAFAGLVATTAGFLPIPLPGLLLTWLMYGLALGLLARAIGEFRYVGFFKRVRGSRFARLDTWVYSPLCLLLAAGVALVGLHRAA</sequence>
<keyword evidence="1" id="KW-1133">Transmembrane helix</keyword>